<feature type="region of interest" description="Disordered" evidence="3">
    <location>
        <begin position="567"/>
        <end position="621"/>
    </location>
</feature>
<feature type="region of interest" description="Disordered" evidence="3">
    <location>
        <begin position="369"/>
        <end position="446"/>
    </location>
</feature>
<feature type="compositionally biased region" description="Low complexity" evidence="3">
    <location>
        <begin position="305"/>
        <end position="325"/>
    </location>
</feature>
<dbReference type="PANTHER" id="PTHR23003:SF64">
    <property type="entry name" value="RRM DOMAIN-CONTAINING PROTEIN"/>
    <property type="match status" value="1"/>
</dbReference>
<feature type="region of interest" description="Disordered" evidence="3">
    <location>
        <begin position="738"/>
        <end position="814"/>
    </location>
</feature>
<dbReference type="Pfam" id="PF00076">
    <property type="entry name" value="RRM_1"/>
    <property type="match status" value="2"/>
</dbReference>
<evidence type="ECO:0000313" key="5">
    <source>
        <dbReference type="EMBL" id="KAA1108593.1"/>
    </source>
</evidence>
<sequence>MQSIRYPQPYLVLPSQLHPSHHPHHPSPVQDSRTQLFINNLPFRVRWQDLKDLFRKAGTVLRADVSLTPDNRSKGFGTVLFANRNDAFKAIEIYNGFSWQTRILDVKLDQQDPTGAFGMAAAASTCQVPSSQQKNYHQHQQYQQQQQQQHQHHPMATVSHHNSNNNNHLTQPQNSLQLPPPAGNPINLHAQNWNGPSGGNSNTTTAGDPHQSSSLAHHPHHSLSPAQLPSIIPVSASNHFPAGQHSNSDQSLNQSINKPVHSYQKHQHSQSLIPFSDPSPNMSKSVFNPLLRTSTHRPSRSVQLSNPHPSSLPGSSSTASSSQTPPSRPLDVHQPAFKPAGNSLNQALSSLHISTVQAIPALPSVTISTAPPDSSSSVSSAPVDTSSPVSSPSGSVSQPQSGGAHSKSSSHIGSNPPHGGPHIHHRQLPPFHHYGPPHSYPPHHISSTTFNHAPYSSIHGQNACSASRLLFVGNLPFNLQWQDLKDLFRQAGNILRADVATTAEGRSRGFGTVLFATAEDAMKALEMYDGYELKGRPLKVRFDQLNHMSSSGNAAPGSWPDFPTITPPNFHPIHQGPHQSSHPLIQEPIPTTNETEEYPMYSSTTSAEETREEARSDLWAPEPVRPSLRTVPTIVPPALSPIASRRSSFFKSNNGTSEYSSSDGGQGASVRSSSGPEPIGHPASQPRPQTIPMPPPYAPGLVSPALPKTIQMTPSMPAFSFQPFMPATPPLLPNFFSPGIGPPPTPPYGRDGHTPPPAQAKPVHSPLGYNPMFPNESDAEEAPTSDLDGQTRKLEDEEEGDDEQGMEPKRMNSNVDWGYQQNASVAGNRRTSLFVGRANKAVQGPASQNRLAPRGGFAGRRLLGVGEEADEEGMGAECASRRASFDVASLFNSQHPSPPAKLAKQRPSDIIISAPDNDSSTKPVDPSSLVSLPALPPPPPPSDQNTIDRVDLVGLGFVDSIWTDKQ</sequence>
<evidence type="ECO:0000256" key="3">
    <source>
        <dbReference type="SAM" id="MobiDB-lite"/>
    </source>
</evidence>
<protein>
    <recommendedName>
        <fullName evidence="4">RRM domain-containing protein</fullName>
    </recommendedName>
</protein>
<feature type="domain" description="RRM" evidence="4">
    <location>
        <begin position="34"/>
        <end position="111"/>
    </location>
</feature>
<dbReference type="SMART" id="SM00360">
    <property type="entry name" value="RRM"/>
    <property type="match status" value="2"/>
</dbReference>
<keyword evidence="6" id="KW-1185">Reference proteome</keyword>
<comment type="caution">
    <text evidence="5">The sequence shown here is derived from an EMBL/GenBank/DDBJ whole genome shotgun (WGS) entry which is preliminary data.</text>
</comment>
<evidence type="ECO:0000259" key="4">
    <source>
        <dbReference type="PROSITE" id="PS50102"/>
    </source>
</evidence>
<dbReference type="Gene3D" id="3.30.70.330">
    <property type="match status" value="2"/>
</dbReference>
<feature type="region of interest" description="Disordered" evidence="3">
    <location>
        <begin position="891"/>
        <end position="947"/>
    </location>
</feature>
<dbReference type="GO" id="GO:0005737">
    <property type="term" value="C:cytoplasm"/>
    <property type="evidence" value="ECO:0007669"/>
    <property type="project" value="TreeGrafter"/>
</dbReference>
<dbReference type="Proteomes" id="UP000324748">
    <property type="component" value="Unassembled WGS sequence"/>
</dbReference>
<dbReference type="GO" id="GO:0005634">
    <property type="term" value="C:nucleus"/>
    <property type="evidence" value="ECO:0007669"/>
    <property type="project" value="TreeGrafter"/>
</dbReference>
<keyword evidence="1 2" id="KW-0694">RNA-binding</keyword>
<dbReference type="GO" id="GO:0003729">
    <property type="term" value="F:mRNA binding"/>
    <property type="evidence" value="ECO:0007669"/>
    <property type="project" value="TreeGrafter"/>
</dbReference>
<evidence type="ECO:0000256" key="1">
    <source>
        <dbReference type="ARBA" id="ARBA00022884"/>
    </source>
</evidence>
<dbReference type="SUPFAM" id="SSF54928">
    <property type="entry name" value="RNA-binding domain, RBD"/>
    <property type="match status" value="2"/>
</dbReference>
<feature type="compositionally biased region" description="Low complexity" evidence="3">
    <location>
        <begin position="159"/>
        <end position="168"/>
    </location>
</feature>
<feature type="compositionally biased region" description="Polar residues" evidence="3">
    <location>
        <begin position="653"/>
        <end position="675"/>
    </location>
</feature>
<feature type="compositionally biased region" description="Polar residues" evidence="3">
    <location>
        <begin position="189"/>
        <end position="206"/>
    </location>
</feature>
<accession>A0A5B0Q642</accession>
<dbReference type="FunFam" id="3.30.70.330:FF:000145">
    <property type="entry name" value="Putative RNP domain-containing protein"/>
    <property type="match status" value="2"/>
</dbReference>
<dbReference type="AlphaFoldDB" id="A0A5B0Q642"/>
<feature type="region of interest" description="Disordered" evidence="3">
    <location>
        <begin position="260"/>
        <end position="341"/>
    </location>
</feature>
<dbReference type="OrthoDB" id="2507279at2759"/>
<feature type="compositionally biased region" description="Polar residues" evidence="3">
    <location>
        <begin position="269"/>
        <end position="286"/>
    </location>
</feature>
<dbReference type="EMBL" id="VSWC01000028">
    <property type="protein sequence ID" value="KAA1108593.1"/>
    <property type="molecule type" value="Genomic_DNA"/>
</dbReference>
<evidence type="ECO:0000313" key="6">
    <source>
        <dbReference type="Proteomes" id="UP000324748"/>
    </source>
</evidence>
<feature type="region of interest" description="Disordered" evidence="3">
    <location>
        <begin position="235"/>
        <end position="254"/>
    </location>
</feature>
<dbReference type="InterPro" id="IPR000504">
    <property type="entry name" value="RRM_dom"/>
</dbReference>
<feature type="compositionally biased region" description="Low complexity" evidence="3">
    <location>
        <begin position="923"/>
        <end position="933"/>
    </location>
</feature>
<proteinExistence type="predicted"/>
<dbReference type="PANTHER" id="PTHR23003">
    <property type="entry name" value="RNA RECOGNITION MOTIF RRM DOMAIN CONTAINING PROTEIN"/>
    <property type="match status" value="1"/>
</dbReference>
<feature type="compositionally biased region" description="Acidic residues" evidence="3">
    <location>
        <begin position="796"/>
        <end position="805"/>
    </location>
</feature>
<dbReference type="PROSITE" id="PS50102">
    <property type="entry name" value="RRM"/>
    <property type="match status" value="2"/>
</dbReference>
<feature type="region of interest" description="Disordered" evidence="3">
    <location>
        <begin position="653"/>
        <end position="698"/>
    </location>
</feature>
<feature type="compositionally biased region" description="Low complexity" evidence="3">
    <location>
        <begin position="369"/>
        <end position="402"/>
    </location>
</feature>
<feature type="compositionally biased region" description="Polar residues" evidence="3">
    <location>
        <begin position="577"/>
        <end position="593"/>
    </location>
</feature>
<feature type="region of interest" description="Disordered" evidence="3">
    <location>
        <begin position="128"/>
        <end position="227"/>
    </location>
</feature>
<feature type="domain" description="RRM" evidence="4">
    <location>
        <begin position="468"/>
        <end position="545"/>
    </location>
</feature>
<dbReference type="InterPro" id="IPR012677">
    <property type="entry name" value="Nucleotide-bd_a/b_plait_sf"/>
</dbReference>
<reference evidence="5 6" key="1">
    <citation type="submission" date="2019-05" db="EMBL/GenBank/DDBJ databases">
        <title>Emergence of the Ug99 lineage of the wheat stem rust pathogen through somatic hybridization.</title>
        <authorList>
            <person name="Li F."/>
            <person name="Upadhyaya N.M."/>
            <person name="Sperschneider J."/>
            <person name="Matny O."/>
            <person name="Nguyen-Phuc H."/>
            <person name="Mago R."/>
            <person name="Raley C."/>
            <person name="Miller M.E."/>
            <person name="Silverstein K.A.T."/>
            <person name="Henningsen E."/>
            <person name="Hirsch C.D."/>
            <person name="Visser B."/>
            <person name="Pretorius Z.A."/>
            <person name="Steffenson B.J."/>
            <person name="Schwessinger B."/>
            <person name="Dodds P.N."/>
            <person name="Figueroa M."/>
        </authorList>
    </citation>
    <scope>NUCLEOTIDE SEQUENCE [LARGE SCALE GENOMIC DNA]</scope>
    <source>
        <strain evidence="5">21-0</strain>
    </source>
</reference>
<name>A0A5B0Q642_PUCGR</name>
<dbReference type="InterPro" id="IPR050374">
    <property type="entry name" value="RRT5_SRSF_SR"/>
</dbReference>
<dbReference type="GO" id="GO:1990904">
    <property type="term" value="C:ribonucleoprotein complex"/>
    <property type="evidence" value="ECO:0007669"/>
    <property type="project" value="TreeGrafter"/>
</dbReference>
<feature type="compositionally biased region" description="Pro residues" evidence="3">
    <location>
        <begin position="689"/>
        <end position="698"/>
    </location>
</feature>
<feature type="compositionally biased region" description="Low complexity" evidence="3">
    <location>
        <begin position="209"/>
        <end position="227"/>
    </location>
</feature>
<organism evidence="5 6">
    <name type="scientific">Puccinia graminis f. sp. tritici</name>
    <dbReference type="NCBI Taxonomy" id="56615"/>
    <lineage>
        <taxon>Eukaryota</taxon>
        <taxon>Fungi</taxon>
        <taxon>Dikarya</taxon>
        <taxon>Basidiomycota</taxon>
        <taxon>Pucciniomycotina</taxon>
        <taxon>Pucciniomycetes</taxon>
        <taxon>Pucciniales</taxon>
        <taxon>Pucciniaceae</taxon>
        <taxon>Puccinia</taxon>
    </lineage>
</organism>
<feature type="compositionally biased region" description="Low complexity" evidence="3">
    <location>
        <begin position="132"/>
        <end position="149"/>
    </location>
</feature>
<evidence type="ECO:0000256" key="2">
    <source>
        <dbReference type="PROSITE-ProRule" id="PRU00176"/>
    </source>
</evidence>
<gene>
    <name evidence="5" type="ORF">PGT21_018740</name>
</gene>
<dbReference type="InterPro" id="IPR035979">
    <property type="entry name" value="RBD_domain_sf"/>
</dbReference>
<feature type="compositionally biased region" description="Polar residues" evidence="3">
    <location>
        <begin position="244"/>
        <end position="254"/>
    </location>
</feature>